<proteinExistence type="predicted"/>
<dbReference type="AlphaFoldDB" id="A0A4Q0VM02"/>
<protein>
    <submittedName>
        <fullName evidence="2">Uncharacterized protein</fullName>
    </submittedName>
</protein>
<evidence type="ECO:0000313" key="2">
    <source>
        <dbReference type="EMBL" id="RXI96378.1"/>
    </source>
</evidence>
<keyword evidence="1" id="KW-0472">Membrane</keyword>
<sequence length="163" mass="19275">MRKKSIFSSYFLIVTTITGLGLLPFAIIKRPLKDWIIVYIVSIIENYFADYFLVSKGYLKYKRKIFPRIKVHLPFDFVHYPLMLLFYNQWTLNSKPIGLILKLIPIVVPQIIIETIAAKYTKLITWKKGWNWYHSFISVVIKMLLCRSIIAIIRMMNKGKLTL</sequence>
<gene>
    <name evidence="2" type="ORF">DS745_21925</name>
</gene>
<reference evidence="2 3" key="1">
    <citation type="journal article" date="2019" name="Int. J. Syst. Evol. Microbiol.">
        <title>Anaerobacillus alkaliphilus sp. nov., a novel alkaliphilic and moderately halophilic bacterium.</title>
        <authorList>
            <person name="Borsodi A.K."/>
            <person name="Aszalos J.M."/>
            <person name="Bihari P."/>
            <person name="Nagy I."/>
            <person name="Schumann P."/>
            <person name="Sproer C."/>
            <person name="Kovacs A.L."/>
            <person name="Boka K."/>
            <person name="Dobosy P."/>
            <person name="Ovari M."/>
            <person name="Szili-Kovacs T."/>
            <person name="Toth E."/>
        </authorList>
    </citation>
    <scope>NUCLEOTIDE SEQUENCE [LARGE SCALE GENOMIC DNA]</scope>
    <source>
        <strain evidence="2 3">B16-10</strain>
    </source>
</reference>
<evidence type="ECO:0000256" key="1">
    <source>
        <dbReference type="SAM" id="Phobius"/>
    </source>
</evidence>
<organism evidence="2 3">
    <name type="scientific">Anaerobacillus alkaliphilus</name>
    <dbReference type="NCBI Taxonomy" id="1548597"/>
    <lineage>
        <taxon>Bacteria</taxon>
        <taxon>Bacillati</taxon>
        <taxon>Bacillota</taxon>
        <taxon>Bacilli</taxon>
        <taxon>Bacillales</taxon>
        <taxon>Bacillaceae</taxon>
        <taxon>Anaerobacillus</taxon>
    </lineage>
</organism>
<name>A0A4Q0VM02_9BACI</name>
<dbReference type="InterPro" id="IPR048147">
    <property type="entry name" value="CBO0543-like"/>
</dbReference>
<dbReference type="NCBIfam" id="NF041644">
    <property type="entry name" value="CBO0543_fam"/>
    <property type="match status" value="1"/>
</dbReference>
<comment type="caution">
    <text evidence="2">The sequence shown here is derived from an EMBL/GenBank/DDBJ whole genome shotgun (WGS) entry which is preliminary data.</text>
</comment>
<evidence type="ECO:0000313" key="3">
    <source>
        <dbReference type="Proteomes" id="UP000290649"/>
    </source>
</evidence>
<keyword evidence="3" id="KW-1185">Reference proteome</keyword>
<accession>A0A4Q0VM02</accession>
<dbReference type="Proteomes" id="UP000290649">
    <property type="component" value="Unassembled WGS sequence"/>
</dbReference>
<feature type="transmembrane region" description="Helical" evidence="1">
    <location>
        <begin position="99"/>
        <end position="120"/>
    </location>
</feature>
<keyword evidence="1" id="KW-1133">Transmembrane helix</keyword>
<feature type="transmembrane region" description="Helical" evidence="1">
    <location>
        <begin position="132"/>
        <end position="153"/>
    </location>
</feature>
<feature type="transmembrane region" description="Helical" evidence="1">
    <location>
        <begin position="35"/>
        <end position="54"/>
    </location>
</feature>
<feature type="transmembrane region" description="Helical" evidence="1">
    <location>
        <begin position="7"/>
        <end position="29"/>
    </location>
</feature>
<dbReference type="OrthoDB" id="2622010at2"/>
<keyword evidence="1" id="KW-0812">Transmembrane</keyword>
<dbReference type="EMBL" id="QOUX01000047">
    <property type="protein sequence ID" value="RXI96378.1"/>
    <property type="molecule type" value="Genomic_DNA"/>
</dbReference>